<proteinExistence type="inferred from homology"/>
<evidence type="ECO:0000256" key="3">
    <source>
        <dbReference type="SAM" id="Coils"/>
    </source>
</evidence>
<dbReference type="WBParaSite" id="HNAJ_0001041201-mRNA-1">
    <property type="protein sequence ID" value="HNAJ_0001041201-mRNA-1"/>
    <property type="gene ID" value="HNAJ_0001041201"/>
</dbReference>
<organism evidence="6">
    <name type="scientific">Rodentolepis nana</name>
    <name type="common">Dwarf tapeworm</name>
    <name type="synonym">Hymenolepis nana</name>
    <dbReference type="NCBI Taxonomy" id="102285"/>
    <lineage>
        <taxon>Eukaryota</taxon>
        <taxon>Metazoa</taxon>
        <taxon>Spiralia</taxon>
        <taxon>Lophotrochozoa</taxon>
        <taxon>Platyhelminthes</taxon>
        <taxon>Cestoda</taxon>
        <taxon>Eucestoda</taxon>
        <taxon>Cyclophyllidea</taxon>
        <taxon>Hymenolepididae</taxon>
        <taxon>Rodentolepis</taxon>
    </lineage>
</organism>
<dbReference type="SUPFAM" id="SSF46579">
    <property type="entry name" value="Prefoldin"/>
    <property type="match status" value="1"/>
</dbReference>
<dbReference type="STRING" id="102285.A0A0R3TS15"/>
<sequence length="113" mass="13044">EDIQITAADQAKINSFAKSNIKLKEYENLLQNLNDLEDELLLTEAEFHPFKIGESFFHLSTDDTNEKIEEQKKMLKDRLITLESELGDCKVTMSTLKKELYAKFGDNINLEES</sequence>
<dbReference type="InterPro" id="IPR016661">
    <property type="entry name" value="PFDN4"/>
</dbReference>
<reference evidence="6" key="1">
    <citation type="submission" date="2017-02" db="UniProtKB">
        <authorList>
            <consortium name="WormBaseParasite"/>
        </authorList>
    </citation>
    <scope>IDENTIFICATION</scope>
</reference>
<comment type="similarity">
    <text evidence="1">Belongs to the prefoldin subunit beta family.</text>
</comment>
<name>A0A0R3TS15_RODNA</name>
<dbReference type="Proteomes" id="UP000278807">
    <property type="component" value="Unassembled WGS sequence"/>
</dbReference>
<dbReference type="OrthoDB" id="10250441at2759"/>
<evidence type="ECO:0000256" key="2">
    <source>
        <dbReference type="ARBA" id="ARBA00023186"/>
    </source>
</evidence>
<keyword evidence="3" id="KW-0175">Coiled coil</keyword>
<keyword evidence="5" id="KW-1185">Reference proteome</keyword>
<dbReference type="GO" id="GO:0051082">
    <property type="term" value="F:unfolded protein binding"/>
    <property type="evidence" value="ECO:0007669"/>
    <property type="project" value="InterPro"/>
</dbReference>
<accession>A0A0R3TS15</accession>
<evidence type="ECO:0000313" key="5">
    <source>
        <dbReference type="Proteomes" id="UP000278807"/>
    </source>
</evidence>
<dbReference type="PANTHER" id="PTHR21100">
    <property type="entry name" value="PREFOLDIN SUBUNIT 4"/>
    <property type="match status" value="1"/>
</dbReference>
<keyword evidence="2" id="KW-0143">Chaperone</keyword>
<dbReference type="GO" id="GO:0005737">
    <property type="term" value="C:cytoplasm"/>
    <property type="evidence" value="ECO:0007669"/>
    <property type="project" value="TreeGrafter"/>
</dbReference>
<dbReference type="AlphaFoldDB" id="A0A0R3TS15"/>
<reference evidence="4 5" key="2">
    <citation type="submission" date="2018-11" db="EMBL/GenBank/DDBJ databases">
        <authorList>
            <consortium name="Pathogen Informatics"/>
        </authorList>
    </citation>
    <scope>NUCLEOTIDE SEQUENCE [LARGE SCALE GENOMIC DNA]</scope>
</reference>
<dbReference type="GO" id="GO:0016272">
    <property type="term" value="C:prefoldin complex"/>
    <property type="evidence" value="ECO:0007669"/>
    <property type="project" value="InterPro"/>
</dbReference>
<feature type="coiled-coil region" evidence="3">
    <location>
        <begin position="16"/>
        <end position="85"/>
    </location>
</feature>
<gene>
    <name evidence="4" type="ORF">HNAJ_LOCUS10407</name>
</gene>
<dbReference type="EMBL" id="UZAE01013036">
    <property type="protein sequence ID" value="VDO07878.1"/>
    <property type="molecule type" value="Genomic_DNA"/>
</dbReference>
<evidence type="ECO:0000313" key="4">
    <source>
        <dbReference type="EMBL" id="VDO07878.1"/>
    </source>
</evidence>
<dbReference type="Pfam" id="PF01920">
    <property type="entry name" value="Prefoldin_2"/>
    <property type="match status" value="1"/>
</dbReference>
<dbReference type="PANTHER" id="PTHR21100:SF9">
    <property type="entry name" value="PREFOLDIN SUBUNIT 4"/>
    <property type="match status" value="1"/>
</dbReference>
<protein>
    <submittedName>
        <fullName evidence="6">Prefoldin subunit 4</fullName>
    </submittedName>
</protein>
<evidence type="ECO:0000313" key="6">
    <source>
        <dbReference type="WBParaSite" id="HNAJ_0001041201-mRNA-1"/>
    </source>
</evidence>
<dbReference type="InterPro" id="IPR002777">
    <property type="entry name" value="PFD_beta-like"/>
</dbReference>
<evidence type="ECO:0000256" key="1">
    <source>
        <dbReference type="ARBA" id="ARBA00008045"/>
    </source>
</evidence>
<dbReference type="GO" id="GO:0006457">
    <property type="term" value="P:protein folding"/>
    <property type="evidence" value="ECO:0007669"/>
    <property type="project" value="InterPro"/>
</dbReference>